<evidence type="ECO:0000256" key="5">
    <source>
        <dbReference type="ARBA" id="ARBA00023136"/>
    </source>
</evidence>
<dbReference type="InterPro" id="IPR025857">
    <property type="entry name" value="MacB_PCD"/>
</dbReference>
<feature type="transmembrane region" description="Helical" evidence="7">
    <location>
        <begin position="369"/>
        <end position="393"/>
    </location>
</feature>
<evidence type="ECO:0000256" key="3">
    <source>
        <dbReference type="ARBA" id="ARBA00022692"/>
    </source>
</evidence>
<feature type="transmembrane region" description="Helical" evidence="7">
    <location>
        <begin position="30"/>
        <end position="50"/>
    </location>
</feature>
<evidence type="ECO:0000256" key="2">
    <source>
        <dbReference type="ARBA" id="ARBA00022475"/>
    </source>
</evidence>
<evidence type="ECO:0000313" key="10">
    <source>
        <dbReference type="EMBL" id="SVC11544.1"/>
    </source>
</evidence>
<accession>A0A382JGT9</accession>
<dbReference type="InterPro" id="IPR050250">
    <property type="entry name" value="Macrolide_Exporter_MacB"/>
</dbReference>
<evidence type="ECO:0000256" key="6">
    <source>
        <dbReference type="ARBA" id="ARBA00038076"/>
    </source>
</evidence>
<evidence type="ECO:0000256" key="1">
    <source>
        <dbReference type="ARBA" id="ARBA00004651"/>
    </source>
</evidence>
<dbReference type="GO" id="GO:0005886">
    <property type="term" value="C:plasma membrane"/>
    <property type="evidence" value="ECO:0007669"/>
    <property type="project" value="UniProtKB-SubCell"/>
</dbReference>
<dbReference type="PANTHER" id="PTHR30572:SF4">
    <property type="entry name" value="ABC TRANSPORTER PERMEASE YTRF"/>
    <property type="match status" value="1"/>
</dbReference>
<proteinExistence type="inferred from homology"/>
<dbReference type="InterPro" id="IPR003838">
    <property type="entry name" value="ABC3_permease_C"/>
</dbReference>
<feature type="transmembrane region" description="Helical" evidence="7">
    <location>
        <begin position="335"/>
        <end position="357"/>
    </location>
</feature>
<feature type="domain" description="ABC3 transporter permease C-terminal" evidence="8">
    <location>
        <begin position="291"/>
        <end position="403"/>
    </location>
</feature>
<feature type="non-terminal residue" evidence="10">
    <location>
        <position position="1"/>
    </location>
</feature>
<dbReference type="AlphaFoldDB" id="A0A382JGT9"/>
<keyword evidence="2" id="KW-1003">Cell membrane</keyword>
<feature type="domain" description="MacB-like periplasmic core" evidence="9">
    <location>
        <begin position="29"/>
        <end position="249"/>
    </location>
</feature>
<dbReference type="GO" id="GO:0022857">
    <property type="term" value="F:transmembrane transporter activity"/>
    <property type="evidence" value="ECO:0007669"/>
    <property type="project" value="TreeGrafter"/>
</dbReference>
<sequence length="410" mass="44993">FNREGTGIMLLYDLFKMALRSLIANTMRTFLTALGMIIGVASVISMISIGEGARQQTLSTIAKFGTNIITIKPGRKKTRHVSSDSVKTLVLSDAVAIEQHVPLITGVAAQVYRSAQLKFGNKNTNTTVRGTGRKYMKLANFTLDRGRYFNEEEIRSTRRVAVLGATVVKNLFGNTNPIGQELKVAGNNYLVIGITEPKGALSWFDPDDQIFIPITTAQKRLFGMNNVQSIDVQAQNINDLERVKKDIDSLLRIRHSIHEEEDSDFHVQNSSQWLNSWGDAAKTFTYLLGGIAAISLLVGGVGIMNIMLVSITERTREIGIRIAIGAKKREIMEQFLIESVLISFIGGGIGVGVGILISRTVSNIGGWDTIVSTQSIMLAFGFSVVVGIFFGFYPARKAANLNPIDALRYE</sequence>
<keyword evidence="4 7" id="KW-1133">Transmembrane helix</keyword>
<feature type="transmembrane region" description="Helical" evidence="7">
    <location>
        <begin position="284"/>
        <end position="311"/>
    </location>
</feature>
<name>A0A382JGT9_9ZZZZ</name>
<evidence type="ECO:0000256" key="4">
    <source>
        <dbReference type="ARBA" id="ARBA00022989"/>
    </source>
</evidence>
<organism evidence="10">
    <name type="scientific">marine metagenome</name>
    <dbReference type="NCBI Taxonomy" id="408172"/>
    <lineage>
        <taxon>unclassified sequences</taxon>
        <taxon>metagenomes</taxon>
        <taxon>ecological metagenomes</taxon>
    </lineage>
</organism>
<evidence type="ECO:0000259" key="9">
    <source>
        <dbReference type="Pfam" id="PF12704"/>
    </source>
</evidence>
<dbReference type="Pfam" id="PF12704">
    <property type="entry name" value="MacB_PCD"/>
    <property type="match status" value="1"/>
</dbReference>
<evidence type="ECO:0000256" key="7">
    <source>
        <dbReference type="SAM" id="Phobius"/>
    </source>
</evidence>
<evidence type="ECO:0008006" key="11">
    <source>
        <dbReference type="Google" id="ProtNLM"/>
    </source>
</evidence>
<gene>
    <name evidence="10" type="ORF">METZ01_LOCUS264398</name>
</gene>
<protein>
    <recommendedName>
        <fullName evidence="11">FtsX-like permease family protein</fullName>
    </recommendedName>
</protein>
<keyword evidence="5 7" id="KW-0472">Membrane</keyword>
<reference evidence="10" key="1">
    <citation type="submission" date="2018-05" db="EMBL/GenBank/DDBJ databases">
        <authorList>
            <person name="Lanie J.A."/>
            <person name="Ng W.-L."/>
            <person name="Kazmierczak K.M."/>
            <person name="Andrzejewski T.M."/>
            <person name="Davidsen T.M."/>
            <person name="Wayne K.J."/>
            <person name="Tettelin H."/>
            <person name="Glass J.I."/>
            <person name="Rusch D."/>
            <person name="Podicherti R."/>
            <person name="Tsui H.-C.T."/>
            <person name="Winkler M.E."/>
        </authorList>
    </citation>
    <scope>NUCLEOTIDE SEQUENCE</scope>
</reference>
<keyword evidence="3 7" id="KW-0812">Transmembrane</keyword>
<evidence type="ECO:0000259" key="8">
    <source>
        <dbReference type="Pfam" id="PF02687"/>
    </source>
</evidence>
<comment type="similarity">
    <text evidence="6">Belongs to the ABC-4 integral membrane protein family.</text>
</comment>
<dbReference type="Pfam" id="PF02687">
    <property type="entry name" value="FtsX"/>
    <property type="match status" value="1"/>
</dbReference>
<dbReference type="EMBL" id="UINC01074398">
    <property type="protein sequence ID" value="SVC11544.1"/>
    <property type="molecule type" value="Genomic_DNA"/>
</dbReference>
<dbReference type="PANTHER" id="PTHR30572">
    <property type="entry name" value="MEMBRANE COMPONENT OF TRANSPORTER-RELATED"/>
    <property type="match status" value="1"/>
</dbReference>
<comment type="subcellular location">
    <subcellularLocation>
        <location evidence="1">Cell membrane</location>
        <topology evidence="1">Multi-pass membrane protein</topology>
    </subcellularLocation>
</comment>